<feature type="region of interest" description="Disordered" evidence="2">
    <location>
        <begin position="1"/>
        <end position="40"/>
    </location>
</feature>
<feature type="transmembrane region" description="Helical" evidence="3">
    <location>
        <begin position="170"/>
        <end position="194"/>
    </location>
</feature>
<evidence type="ECO:0000256" key="2">
    <source>
        <dbReference type="SAM" id="MobiDB-lite"/>
    </source>
</evidence>
<feature type="compositionally biased region" description="Low complexity" evidence="2">
    <location>
        <begin position="31"/>
        <end position="40"/>
    </location>
</feature>
<feature type="transmembrane region" description="Helical" evidence="3">
    <location>
        <begin position="242"/>
        <end position="264"/>
    </location>
</feature>
<feature type="compositionally biased region" description="Polar residues" evidence="2">
    <location>
        <begin position="549"/>
        <end position="561"/>
    </location>
</feature>
<feature type="transmembrane region" description="Helical" evidence="3">
    <location>
        <begin position="200"/>
        <end position="221"/>
    </location>
</feature>
<accession>A0A1E7FJR0</accession>
<keyword evidence="3" id="KW-1133">Transmembrane helix</keyword>
<sequence>MPPHQSNNENLDSLTEPLLLSSPQEEEEEQNNNNDCNNNDCNRGRNLDIPVASCDDNNDFDSDTVDTNNNVNDFCIKQEIYDMVSLGVPLAVSFFCRMGMASTDSAFVGHIHDGIHSPETYLAAAVLSDMVLNLCITPPLAFNQVLNGLVSQAMGSNNPQMAGIWLQQSMFWLCITMLPCLLGLLYVEPILILLGFPSDIAYVAGIYAKYNMIWPIPNGWYQCMRFYFQARGLPKPAMYNNIIFFFINAILNYIFVFGGPSWFISSWKGYGFIGAAISLSISRTMQGVCYYIYMFVYQKHHLQAWPAQGWCWSNTFTKDRTTEFMKQSLPNIGTLLFQAFASQTTTVLVGRLGELSIAASSALSTITIPWSGTLSATCCTVSGVRVGYHLGRGNDYAAKQSSMLVMYFITGMNCIMAIFFLVPYFKNRILTIATDDENVVSMAKTLIPAMLVSTYLNLLVSNGTSGIFMGQGRPLIATILSFGLELPLSIGGVAIYILCFHKPNLLGVYWWGAIAAGIEIIIVLYLIFKSDWKQCAIDAREPQVHPQDDISSIGGNKNELLSSSSSSSSAKVVVKEKIIKHNEEGVALTTTPTSSMPPSSNASTVVDNESTKMEAKPEDETHRHTIENEEATTSTTSTSEEEKVSMTTESGNEASATSERPTKAATTEASGATVQTKKKSKKKKKRKGK</sequence>
<evidence type="ECO:0000313" key="4">
    <source>
        <dbReference type="EMBL" id="OEU18374.1"/>
    </source>
</evidence>
<dbReference type="PANTHER" id="PTHR11206">
    <property type="entry name" value="MULTIDRUG RESISTANCE PROTEIN"/>
    <property type="match status" value="1"/>
</dbReference>
<feature type="compositionally biased region" description="Low complexity" evidence="2">
    <location>
        <begin position="9"/>
        <end position="23"/>
    </location>
</feature>
<dbReference type="EMBL" id="KV784356">
    <property type="protein sequence ID" value="OEU18374.1"/>
    <property type="molecule type" value="Genomic_DNA"/>
</dbReference>
<organism evidence="4 5">
    <name type="scientific">Fragilariopsis cylindrus CCMP1102</name>
    <dbReference type="NCBI Taxonomy" id="635003"/>
    <lineage>
        <taxon>Eukaryota</taxon>
        <taxon>Sar</taxon>
        <taxon>Stramenopiles</taxon>
        <taxon>Ochrophyta</taxon>
        <taxon>Bacillariophyta</taxon>
        <taxon>Bacillariophyceae</taxon>
        <taxon>Bacillariophycidae</taxon>
        <taxon>Bacillariales</taxon>
        <taxon>Bacillariaceae</taxon>
        <taxon>Fragilariopsis</taxon>
    </lineage>
</organism>
<name>A0A1E7FJR0_9STRA</name>
<gene>
    <name evidence="4" type="ORF">FRACYDRAFT_236651</name>
</gene>
<dbReference type="InterPro" id="IPR002528">
    <property type="entry name" value="MATE_fam"/>
</dbReference>
<keyword evidence="5" id="KW-1185">Reference proteome</keyword>
<evidence type="ECO:0000256" key="3">
    <source>
        <dbReference type="SAM" id="Phobius"/>
    </source>
</evidence>
<feature type="transmembrane region" description="Helical" evidence="3">
    <location>
        <begin position="475"/>
        <end position="497"/>
    </location>
</feature>
<evidence type="ECO:0000256" key="1">
    <source>
        <dbReference type="ARBA" id="ARBA00010199"/>
    </source>
</evidence>
<dbReference type="GO" id="GO:0042910">
    <property type="term" value="F:xenobiotic transmembrane transporter activity"/>
    <property type="evidence" value="ECO:0007669"/>
    <property type="project" value="InterPro"/>
</dbReference>
<feature type="transmembrane region" description="Helical" evidence="3">
    <location>
        <begin position="445"/>
        <end position="463"/>
    </location>
</feature>
<feature type="region of interest" description="Disordered" evidence="2">
    <location>
        <begin position="584"/>
        <end position="689"/>
    </location>
</feature>
<keyword evidence="3" id="KW-0812">Transmembrane</keyword>
<feature type="compositionally biased region" description="Polar residues" evidence="2">
    <location>
        <begin position="651"/>
        <end position="675"/>
    </location>
</feature>
<comment type="similarity">
    <text evidence="1">Belongs to the multi antimicrobial extrusion (MATE) (TC 2.A.66.1) family.</text>
</comment>
<dbReference type="Pfam" id="PF01554">
    <property type="entry name" value="MatE"/>
    <property type="match status" value="2"/>
</dbReference>
<feature type="transmembrane region" description="Helical" evidence="3">
    <location>
        <begin position="404"/>
        <end position="425"/>
    </location>
</feature>
<reference evidence="4 5" key="1">
    <citation type="submission" date="2016-09" db="EMBL/GenBank/DDBJ databases">
        <title>Extensive genetic diversity and differential bi-allelic expression allows diatom success in the polar Southern Ocean.</title>
        <authorList>
            <consortium name="DOE Joint Genome Institute"/>
            <person name="Mock T."/>
            <person name="Otillar R.P."/>
            <person name="Strauss J."/>
            <person name="Dupont C."/>
            <person name="Frickenhaus S."/>
            <person name="Maumus F."/>
            <person name="Mcmullan M."/>
            <person name="Sanges R."/>
            <person name="Schmutz J."/>
            <person name="Toseland A."/>
            <person name="Valas R."/>
            <person name="Veluchamy A."/>
            <person name="Ward B.J."/>
            <person name="Allen A."/>
            <person name="Barry K."/>
            <person name="Falciatore A."/>
            <person name="Ferrante M."/>
            <person name="Fortunato A.E."/>
            <person name="Gloeckner G."/>
            <person name="Gruber A."/>
            <person name="Hipkin R."/>
            <person name="Janech M."/>
            <person name="Kroth P."/>
            <person name="Leese F."/>
            <person name="Lindquist E."/>
            <person name="Lyon B.R."/>
            <person name="Martin J."/>
            <person name="Mayer C."/>
            <person name="Parker M."/>
            <person name="Quesneville H."/>
            <person name="Raymond J."/>
            <person name="Uhlig C."/>
            <person name="Valentin K.U."/>
            <person name="Worden A.Z."/>
            <person name="Armbrust E.V."/>
            <person name="Bowler C."/>
            <person name="Green B."/>
            <person name="Moulton V."/>
            <person name="Van Oosterhout C."/>
            <person name="Grigoriev I."/>
        </authorList>
    </citation>
    <scope>NUCLEOTIDE SEQUENCE [LARGE SCALE GENOMIC DNA]</scope>
    <source>
        <strain evidence="4 5">CCMP1102</strain>
    </source>
</reference>
<dbReference type="KEGG" id="fcy:FRACYDRAFT_236651"/>
<keyword evidence="3" id="KW-0472">Membrane</keyword>
<dbReference type="Proteomes" id="UP000095751">
    <property type="component" value="Unassembled WGS sequence"/>
</dbReference>
<feature type="compositionally biased region" description="Basic and acidic residues" evidence="2">
    <location>
        <begin position="609"/>
        <end position="627"/>
    </location>
</feature>
<feature type="transmembrane region" description="Helical" evidence="3">
    <location>
        <begin position="509"/>
        <end position="528"/>
    </location>
</feature>
<dbReference type="InParanoid" id="A0A1E7FJR0"/>
<dbReference type="GO" id="GO:0015297">
    <property type="term" value="F:antiporter activity"/>
    <property type="evidence" value="ECO:0007669"/>
    <property type="project" value="InterPro"/>
</dbReference>
<dbReference type="GO" id="GO:0016020">
    <property type="term" value="C:membrane"/>
    <property type="evidence" value="ECO:0007669"/>
    <property type="project" value="InterPro"/>
</dbReference>
<dbReference type="AlphaFoldDB" id="A0A1E7FJR0"/>
<evidence type="ECO:0000313" key="5">
    <source>
        <dbReference type="Proteomes" id="UP000095751"/>
    </source>
</evidence>
<dbReference type="OrthoDB" id="2126698at2759"/>
<proteinExistence type="inferred from homology"/>
<feature type="compositionally biased region" description="Low complexity" evidence="2">
    <location>
        <begin position="589"/>
        <end position="604"/>
    </location>
</feature>
<evidence type="ECO:0008006" key="6">
    <source>
        <dbReference type="Google" id="ProtNLM"/>
    </source>
</evidence>
<feature type="transmembrane region" description="Helical" evidence="3">
    <location>
        <begin position="270"/>
        <end position="293"/>
    </location>
</feature>
<protein>
    <recommendedName>
        <fullName evidence="6">MATE efflux family protein</fullName>
    </recommendedName>
</protein>
<feature type="region of interest" description="Disordered" evidence="2">
    <location>
        <begin position="545"/>
        <end position="564"/>
    </location>
</feature>
<feature type="compositionally biased region" description="Basic residues" evidence="2">
    <location>
        <begin position="676"/>
        <end position="689"/>
    </location>
</feature>